<evidence type="ECO:0000259" key="9">
    <source>
        <dbReference type="Pfam" id="PF03175"/>
    </source>
</evidence>
<keyword evidence="3" id="KW-0808">Transferase</keyword>
<accession>A0A1J4L0E7</accession>
<comment type="caution">
    <text evidence="10">The sequence shown here is derived from an EMBL/GenBank/DDBJ whole genome shotgun (WGS) entry which is preliminary data.</text>
</comment>
<name>A0A1J4L0E7_9EUKA</name>
<dbReference type="EC" id="2.7.7.7" evidence="2"/>
<comment type="similarity">
    <text evidence="1">Belongs to the DNA polymerase type-B family.</text>
</comment>
<keyword evidence="4" id="KW-0548">Nucleotidyltransferase</keyword>
<dbReference type="RefSeq" id="XP_068370111.1">
    <property type="nucleotide sequence ID" value="XM_068513755.1"/>
</dbReference>
<comment type="catalytic activity">
    <reaction evidence="8">
        <text>DNA(n) + a 2'-deoxyribonucleoside 5'-triphosphate = DNA(n+1) + diphosphate</text>
        <dbReference type="Rhea" id="RHEA:22508"/>
        <dbReference type="Rhea" id="RHEA-COMP:17339"/>
        <dbReference type="Rhea" id="RHEA-COMP:17340"/>
        <dbReference type="ChEBI" id="CHEBI:33019"/>
        <dbReference type="ChEBI" id="CHEBI:61560"/>
        <dbReference type="ChEBI" id="CHEBI:173112"/>
        <dbReference type="EC" id="2.7.7.7"/>
    </reaction>
</comment>
<dbReference type="SUPFAM" id="SSF56672">
    <property type="entry name" value="DNA/RNA polymerases"/>
    <property type="match status" value="1"/>
</dbReference>
<evidence type="ECO:0000256" key="5">
    <source>
        <dbReference type="ARBA" id="ARBA00022705"/>
    </source>
</evidence>
<dbReference type="AlphaFoldDB" id="A0A1J4L0E7"/>
<dbReference type="InterPro" id="IPR043502">
    <property type="entry name" value="DNA/RNA_pol_sf"/>
</dbReference>
<dbReference type="Proteomes" id="UP000179807">
    <property type="component" value="Unassembled WGS sequence"/>
</dbReference>
<evidence type="ECO:0000256" key="2">
    <source>
        <dbReference type="ARBA" id="ARBA00012417"/>
    </source>
</evidence>
<dbReference type="GO" id="GO:0006260">
    <property type="term" value="P:DNA replication"/>
    <property type="evidence" value="ECO:0007669"/>
    <property type="project" value="UniProtKB-KW"/>
</dbReference>
<gene>
    <name evidence="10" type="ORF">TRFO_41413</name>
</gene>
<dbReference type="GO" id="GO:0000166">
    <property type="term" value="F:nucleotide binding"/>
    <property type="evidence" value="ECO:0007669"/>
    <property type="project" value="InterPro"/>
</dbReference>
<protein>
    <recommendedName>
        <fullName evidence="2">DNA-directed DNA polymerase</fullName>
        <ecNumber evidence="2">2.7.7.7</ecNumber>
    </recommendedName>
</protein>
<keyword evidence="5" id="KW-0235">DNA replication</keyword>
<dbReference type="GeneID" id="94848459"/>
<dbReference type="GO" id="GO:0003887">
    <property type="term" value="F:DNA-directed DNA polymerase activity"/>
    <property type="evidence" value="ECO:0007669"/>
    <property type="project" value="UniProtKB-KW"/>
</dbReference>
<evidence type="ECO:0000256" key="3">
    <source>
        <dbReference type="ARBA" id="ARBA00022679"/>
    </source>
</evidence>
<dbReference type="EMBL" id="MLAK01000053">
    <property type="protein sequence ID" value="OHT16975.1"/>
    <property type="molecule type" value="Genomic_DNA"/>
</dbReference>
<proteinExistence type="inferred from homology"/>
<feature type="domain" description="DNA-directed DNA polymerase family B mitochondria/virus" evidence="9">
    <location>
        <begin position="226"/>
        <end position="416"/>
    </location>
</feature>
<organism evidence="10 11">
    <name type="scientific">Tritrichomonas foetus</name>
    <dbReference type="NCBI Taxonomy" id="1144522"/>
    <lineage>
        <taxon>Eukaryota</taxon>
        <taxon>Metamonada</taxon>
        <taxon>Parabasalia</taxon>
        <taxon>Tritrichomonadida</taxon>
        <taxon>Tritrichomonadidae</taxon>
        <taxon>Tritrichomonas</taxon>
    </lineage>
</organism>
<keyword evidence="7" id="KW-0238">DNA-binding</keyword>
<dbReference type="VEuPathDB" id="TrichDB:TRFO_41413"/>
<dbReference type="Pfam" id="PF03175">
    <property type="entry name" value="DNA_pol_B_2"/>
    <property type="match status" value="1"/>
</dbReference>
<dbReference type="GO" id="GO:0003677">
    <property type="term" value="F:DNA binding"/>
    <property type="evidence" value="ECO:0007669"/>
    <property type="project" value="UniProtKB-KW"/>
</dbReference>
<keyword evidence="11" id="KW-1185">Reference proteome</keyword>
<evidence type="ECO:0000256" key="7">
    <source>
        <dbReference type="ARBA" id="ARBA00023125"/>
    </source>
</evidence>
<evidence type="ECO:0000313" key="11">
    <source>
        <dbReference type="Proteomes" id="UP000179807"/>
    </source>
</evidence>
<evidence type="ECO:0000256" key="4">
    <source>
        <dbReference type="ARBA" id="ARBA00022695"/>
    </source>
</evidence>
<evidence type="ECO:0000256" key="1">
    <source>
        <dbReference type="ARBA" id="ARBA00005755"/>
    </source>
</evidence>
<evidence type="ECO:0000256" key="8">
    <source>
        <dbReference type="ARBA" id="ARBA00049244"/>
    </source>
</evidence>
<sequence length="574" mass="66704">MIQALITSGLFNDAAIELARSICNTQSIPIENLHQFAEALDLSFKIGKKFIGNNPVAIPLFIMHQHYMLDITLPIHPCYIRHWREIEAYTKINEERKFTVCSYTANSYKYDDSVQTPLKKLLKVMFEEKCFTPLTEEQKELAAPFDPPIDLDQLDFSVLSLTPCTLMKAPQFKADKILLASDAQFAHLPKYCSFIRQGNIVYRRASTLLFDLTLEEFKSLSIYLAQITHYPIMAFNTVAQYAECLLCDNAAGIMYKLSGVIQRFIKRCVHGGLIDIWRRGIYESDYYLIDQNSSYGSSMAEIGMPYGEPDLIQIDSRLDDLPFASFLKIEVYSIEEDRDCIVKPFIEKPGIYYLTKPRLESTLMTHHIVYRILGGYSFAEMKHEPIKSFLEDLYQIRLMNPAYSKHIKFIINCMFGNSIRKTKNTYIKGYEKDMEFKYHEYLLSENKGTYQLLSPIVYDPTMPQFGSLVIDANILKMTKLALKTHPLYMNVDSFIVQKEKLDYFKFGDRLGEWHSSTNYTKAIFVSPRNWLLRNNEGQFEFRMTASIRRKYGVQEDKLELIENALTNALRFDQF</sequence>
<evidence type="ECO:0000256" key="6">
    <source>
        <dbReference type="ARBA" id="ARBA00022932"/>
    </source>
</evidence>
<dbReference type="InterPro" id="IPR004868">
    <property type="entry name" value="DNA-dir_DNA_pol_B_mt/vir"/>
</dbReference>
<evidence type="ECO:0000313" key="10">
    <source>
        <dbReference type="EMBL" id="OHT16975.1"/>
    </source>
</evidence>
<reference evidence="10" key="1">
    <citation type="submission" date="2016-10" db="EMBL/GenBank/DDBJ databases">
        <authorList>
            <person name="Benchimol M."/>
            <person name="Almeida L.G."/>
            <person name="Vasconcelos A.T."/>
            <person name="Perreira-Neves A."/>
            <person name="Rosa I.A."/>
            <person name="Tasca T."/>
            <person name="Bogo M.R."/>
            <person name="de Souza W."/>
        </authorList>
    </citation>
    <scope>NUCLEOTIDE SEQUENCE [LARGE SCALE GENOMIC DNA]</scope>
    <source>
        <strain evidence="10">K</strain>
    </source>
</reference>
<keyword evidence="6" id="KW-0239">DNA-directed DNA polymerase</keyword>